<reference evidence="1 2" key="1">
    <citation type="submission" date="2019-08" db="EMBL/GenBank/DDBJ databases">
        <authorList>
            <person name="Shi S."/>
        </authorList>
    </citation>
    <scope>NUCLEOTIDE SEQUENCE [LARGE SCALE GENOMIC DNA]</scope>
    <source>
        <strain evidence="1 2">GY10130</strain>
    </source>
</reference>
<gene>
    <name evidence="1" type="ORF">FVR03_07155</name>
</gene>
<sequence length="214" mass="23316">MKKSIKYGIMLLVALVLAYNSVYFKSLSEVKASPASDQFDAATYANKFWNTKLTPGLNQAVEINALISLLKADKAAAFTSHSHALGIGNIRYFLVKGEGEITAVGENTVTVVATSEEGQQPVKIETEFVYGNAVRDAQGLIDLTDFTSTMHLNSVSEELNKKIRTEVVPPFKANAKKGQQVQFVGAIELNQEHLRLDEIEVMPVSLELVGASPN</sequence>
<dbReference type="Gene3D" id="2.40.50.420">
    <property type="entry name" value="Envelope glycoprotein gp160, DUF2291, alpha/beta domain"/>
    <property type="match status" value="1"/>
</dbReference>
<evidence type="ECO:0000313" key="1">
    <source>
        <dbReference type="EMBL" id="TXK48988.1"/>
    </source>
</evidence>
<proteinExistence type="predicted"/>
<dbReference type="SUPFAM" id="SSF141318">
    <property type="entry name" value="TM0957-like"/>
    <property type="match status" value="1"/>
</dbReference>
<dbReference type="Gene3D" id="1.10.10.1260">
    <property type="entry name" value="Envelope glycoprotein gp160, DUF2291, helical domain"/>
    <property type="match status" value="1"/>
</dbReference>
<dbReference type="InterPro" id="IPR014582">
    <property type="entry name" value="UCP033535_lipo"/>
</dbReference>
<organism evidence="1 2">
    <name type="scientific">Pontibacter qinzhouensis</name>
    <dbReference type="NCBI Taxonomy" id="2603253"/>
    <lineage>
        <taxon>Bacteria</taxon>
        <taxon>Pseudomonadati</taxon>
        <taxon>Bacteroidota</taxon>
        <taxon>Cytophagia</taxon>
        <taxon>Cytophagales</taxon>
        <taxon>Hymenobacteraceae</taxon>
        <taxon>Pontibacter</taxon>
    </lineage>
</organism>
<accession>A0A5C8KA48</accession>
<keyword evidence="2" id="KW-1185">Reference proteome</keyword>
<name>A0A5C8KA48_9BACT</name>
<dbReference type="Proteomes" id="UP000321926">
    <property type="component" value="Unassembled WGS sequence"/>
</dbReference>
<dbReference type="OrthoDB" id="1425705at2"/>
<dbReference type="InterPro" id="IPR036215">
    <property type="entry name" value="TM0957-like_sf"/>
</dbReference>
<dbReference type="RefSeq" id="WP_147921053.1">
    <property type="nucleotide sequence ID" value="NZ_VRTY01000020.1"/>
</dbReference>
<protein>
    <submittedName>
        <fullName evidence="1">DUF2291 domain-containing protein</fullName>
    </submittedName>
</protein>
<dbReference type="AlphaFoldDB" id="A0A5C8KA48"/>
<dbReference type="EMBL" id="VRTY01000020">
    <property type="protein sequence ID" value="TXK48988.1"/>
    <property type="molecule type" value="Genomic_DNA"/>
</dbReference>
<dbReference type="Pfam" id="PF10054">
    <property type="entry name" value="DUF2291"/>
    <property type="match status" value="1"/>
</dbReference>
<evidence type="ECO:0000313" key="2">
    <source>
        <dbReference type="Proteomes" id="UP000321926"/>
    </source>
</evidence>
<comment type="caution">
    <text evidence="1">The sequence shown here is derived from an EMBL/GenBank/DDBJ whole genome shotgun (WGS) entry which is preliminary data.</text>
</comment>